<evidence type="ECO:0000313" key="3">
    <source>
        <dbReference type="Proteomes" id="UP001589700"/>
    </source>
</evidence>
<dbReference type="RefSeq" id="WP_182633419.1">
    <property type="nucleotide sequence ID" value="NZ_JAALDM010000287.1"/>
</dbReference>
<accession>A0ABV5JN32</accession>
<organism evidence="2 3">
    <name type="scientific">Dietzia aerolata</name>
    <dbReference type="NCBI Taxonomy" id="595984"/>
    <lineage>
        <taxon>Bacteria</taxon>
        <taxon>Bacillati</taxon>
        <taxon>Actinomycetota</taxon>
        <taxon>Actinomycetes</taxon>
        <taxon>Mycobacteriales</taxon>
        <taxon>Dietziaceae</taxon>
        <taxon>Dietzia</taxon>
    </lineage>
</organism>
<evidence type="ECO:0000256" key="1">
    <source>
        <dbReference type="SAM" id="MobiDB-lite"/>
    </source>
</evidence>
<keyword evidence="3" id="KW-1185">Reference proteome</keyword>
<protein>
    <recommendedName>
        <fullName evidence="4">HNH endonuclease</fullName>
    </recommendedName>
</protein>
<name>A0ABV5JN32_9ACTN</name>
<evidence type="ECO:0000313" key="2">
    <source>
        <dbReference type="EMBL" id="MFB9259137.1"/>
    </source>
</evidence>
<evidence type="ECO:0008006" key="4">
    <source>
        <dbReference type="Google" id="ProtNLM"/>
    </source>
</evidence>
<proteinExistence type="predicted"/>
<reference evidence="2 3" key="1">
    <citation type="submission" date="2024-09" db="EMBL/GenBank/DDBJ databases">
        <authorList>
            <person name="Sun Q."/>
            <person name="Mori K."/>
        </authorList>
    </citation>
    <scope>NUCLEOTIDE SEQUENCE [LARGE SCALE GENOMIC DNA]</scope>
    <source>
        <strain evidence="2 3">CCM 7659</strain>
    </source>
</reference>
<dbReference type="EMBL" id="JBHMDY010000002">
    <property type="protein sequence ID" value="MFB9259137.1"/>
    <property type="molecule type" value="Genomic_DNA"/>
</dbReference>
<gene>
    <name evidence="2" type="ORF">ACFFVD_04915</name>
</gene>
<sequence>MTKPPEHDTICQRCGTHVPAGTPQHQILGAGPTCEPCGKRAQESFFRWKRTVVESNRRRREKEYQEREAFTSEGGALGPAYECARCGEDYFIDRPHFSSNVTTRHLCDVCEHIDETARLYEWNLRGKHGQTSTQLRGGRGARAEYPKPRRASS</sequence>
<feature type="region of interest" description="Disordered" evidence="1">
    <location>
        <begin position="129"/>
        <end position="153"/>
    </location>
</feature>
<comment type="caution">
    <text evidence="2">The sequence shown here is derived from an EMBL/GenBank/DDBJ whole genome shotgun (WGS) entry which is preliminary data.</text>
</comment>
<dbReference type="Proteomes" id="UP001589700">
    <property type="component" value="Unassembled WGS sequence"/>
</dbReference>